<dbReference type="KEGG" id="nau:109243190"/>
<protein>
    <submittedName>
        <fullName evidence="4">Acylsugar acyltransferase 3</fullName>
    </submittedName>
</protein>
<keyword evidence="2" id="KW-0808">Transferase</keyword>
<gene>
    <name evidence="4" type="primary">ASAT3_17</name>
    <name evidence="4" type="ORF">A4A49_05528</name>
</gene>
<evidence type="ECO:0000313" key="4">
    <source>
        <dbReference type="EMBL" id="OIT35573.1"/>
    </source>
</evidence>
<dbReference type="PANTHER" id="PTHR31623">
    <property type="entry name" value="F21J9.9"/>
    <property type="match status" value="1"/>
</dbReference>
<comment type="caution">
    <text evidence="4">The sequence shown here is derived from an EMBL/GenBank/DDBJ whole genome shotgun (WGS) entry which is preliminary data.</text>
</comment>
<evidence type="ECO:0000313" key="5">
    <source>
        <dbReference type="Proteomes" id="UP000187609"/>
    </source>
</evidence>
<dbReference type="Gene3D" id="3.30.559.10">
    <property type="entry name" value="Chloramphenicol acetyltransferase-like domain"/>
    <property type="match status" value="2"/>
</dbReference>
<dbReference type="GO" id="GO:0016746">
    <property type="term" value="F:acyltransferase activity"/>
    <property type="evidence" value="ECO:0007669"/>
    <property type="project" value="UniProtKB-KW"/>
</dbReference>
<dbReference type="SMR" id="A0A314L1Z2"/>
<evidence type="ECO:0000256" key="3">
    <source>
        <dbReference type="ARBA" id="ARBA00023315"/>
    </source>
</evidence>
<dbReference type="EMBL" id="MJEQ01000541">
    <property type="protein sequence ID" value="OIT35573.1"/>
    <property type="molecule type" value="Genomic_DNA"/>
</dbReference>
<dbReference type="InterPro" id="IPR023213">
    <property type="entry name" value="CAT-like_dom_sf"/>
</dbReference>
<evidence type="ECO:0000256" key="1">
    <source>
        <dbReference type="ARBA" id="ARBA00009861"/>
    </source>
</evidence>
<dbReference type="GeneID" id="109243190"/>
<dbReference type="Proteomes" id="UP000187609">
    <property type="component" value="Unassembled WGS sequence"/>
</dbReference>
<reference evidence="4" key="1">
    <citation type="submission" date="2016-11" db="EMBL/GenBank/DDBJ databases">
        <title>The genome of Nicotiana attenuata.</title>
        <authorList>
            <person name="Xu S."/>
            <person name="Brockmoeller T."/>
            <person name="Gaquerel E."/>
            <person name="Navarro A."/>
            <person name="Kuhl H."/>
            <person name="Gase K."/>
            <person name="Ling Z."/>
            <person name="Zhou W."/>
            <person name="Kreitzer C."/>
            <person name="Stanke M."/>
            <person name="Tang H."/>
            <person name="Lyons E."/>
            <person name="Pandey P."/>
            <person name="Pandey S.P."/>
            <person name="Timmermann B."/>
            <person name="Baldwin I.T."/>
        </authorList>
    </citation>
    <scope>NUCLEOTIDE SEQUENCE [LARGE SCALE GENOMIC DNA]</scope>
    <source>
        <strain evidence="4">UT</strain>
    </source>
</reference>
<proteinExistence type="inferred from homology"/>
<accession>A0A314L1Z2</accession>
<sequence length="422" mass="47166">MVESKILSRKMIKPFSPTPSSLSRHNLSFIDQIATCAYSPVVAFYSKPTNNTSQILENSLSKVLSTYYPFAGRMMDNYEYVDCNDTGAELLNVRISCPMSEILNHTYNDVSDVVFPQDLPWSSSYSNGSLLVVQLSHFDCGGIAISVCLSHKIADGYSLLKFLKDWAATTRHDLDFKPSAQFDAHSFFPPVAMNDLPAVMPDILREPQQRVSRIYHFSSSSLDTLKDIVAMNSHVLNPTRVEVATALLHKCGAAVSMANFSVFQPSLLLHIMNFRPPLPQNTIGNACFFFGSIAATEDEIQLPHFVAQLRKAKQYLQDKSKDPHQLASHLLEKVKEQANKSGENKFDLYMCSSLCNLGVYKIDFGWGEPIRVTLARNPMKNNFIFLDPPNGDGINVLITLTEADMLTFQSNKELLEFASPLV</sequence>
<name>A0A314L1Z2_NICAT</name>
<keyword evidence="3 4" id="KW-0012">Acyltransferase</keyword>
<comment type="similarity">
    <text evidence="1">Belongs to the plant acyltransferase family.</text>
</comment>
<dbReference type="OrthoDB" id="671439at2759"/>
<dbReference type="AlphaFoldDB" id="A0A314L1Z2"/>
<dbReference type="Gramene" id="OIT35573">
    <property type="protein sequence ID" value="OIT35573"/>
    <property type="gene ID" value="A4A49_05528"/>
</dbReference>
<organism evidence="4 5">
    <name type="scientific">Nicotiana attenuata</name>
    <name type="common">Coyote tobacco</name>
    <dbReference type="NCBI Taxonomy" id="49451"/>
    <lineage>
        <taxon>Eukaryota</taxon>
        <taxon>Viridiplantae</taxon>
        <taxon>Streptophyta</taxon>
        <taxon>Embryophyta</taxon>
        <taxon>Tracheophyta</taxon>
        <taxon>Spermatophyta</taxon>
        <taxon>Magnoliopsida</taxon>
        <taxon>eudicotyledons</taxon>
        <taxon>Gunneridae</taxon>
        <taxon>Pentapetalae</taxon>
        <taxon>asterids</taxon>
        <taxon>lamiids</taxon>
        <taxon>Solanales</taxon>
        <taxon>Solanaceae</taxon>
        <taxon>Nicotianoideae</taxon>
        <taxon>Nicotianeae</taxon>
        <taxon>Nicotiana</taxon>
    </lineage>
</organism>
<dbReference type="PANTHER" id="PTHR31623:SF49">
    <property type="entry name" value="ACYLSUGAR ACYLTRANSFERASE 3-LIKE"/>
    <property type="match status" value="1"/>
</dbReference>
<keyword evidence="5" id="KW-1185">Reference proteome</keyword>
<dbReference type="Pfam" id="PF02458">
    <property type="entry name" value="Transferase"/>
    <property type="match status" value="1"/>
</dbReference>
<evidence type="ECO:0000256" key="2">
    <source>
        <dbReference type="ARBA" id="ARBA00022679"/>
    </source>
</evidence>